<proteinExistence type="inferred from homology"/>
<dbReference type="Pfam" id="PF00085">
    <property type="entry name" value="Thioredoxin"/>
    <property type="match status" value="3"/>
</dbReference>
<sequence length="686" mass="76501">MFKLLIFAVVISSALSDAVIELGDSDFDSGVAEHDTALVMFYAPWCGHCKKLKPEFELAAKSLISNDPPVALAKVDCTEAGKETCNRFSVRGYPTLKIFKGGEMSQEYNGPRESNGIVKYMAAQVGPASKELTAADFEKFLEKPEVAVVAFLKEGGSLKPVFEKVSDKLREKVRFGHTSDAALLEKHGQDVLVLFRPKHLKNTFEESSVKTDSTDRAEIEAFIKENYHGLVGHRTTDNVADFKAPLIVAYFNVDYVKNPKGTNYWRNRVMKVAKAFAGQGITFGVSQHNDFQHELEEYGRGFVSGDKPVVCARDAKNSKFVMEEDFSIDALQKFVEDFSAGNLEPYLKSEPVPASNDGPVTVAVSKNFDEVVTNNGKDTLIEFYAPWCGHCKKLAPVFDELGTKVTCHGGRPRRIRKTKWAFHKADWDGFSAGIETVLESTPPPPDASTEQLLGLFNRVLLYQSTTAIPRGARADPRPWALDPELVEAVAERREARDAMKQDRSRAAKDRWLEAKRRAAKVEEEAKTRSFREFASTTLNKPTNIGRVTKVLRKMEGSVQACPGHALQGDRGLAVEDLEKATSFVRTYSRVSRQLKDEDVAIVKMDATANDVPSGYEVRGFPTLFFLPKDKKDKPQQYQGQWHMFDGTPTVLQGGRELDDFIKYLAKHASSELKGWDRAGKAKKTEL</sequence>
<evidence type="ECO:0000256" key="13">
    <source>
        <dbReference type="RuleBase" id="RU361130"/>
    </source>
</evidence>
<dbReference type="InterPro" id="IPR013766">
    <property type="entry name" value="Thioredoxin_domain"/>
</dbReference>
<keyword evidence="9 13" id="KW-0413">Isomerase</keyword>
<evidence type="ECO:0000256" key="10">
    <source>
        <dbReference type="ARBA" id="ARBA00023284"/>
    </source>
</evidence>
<dbReference type="CDD" id="cd03073">
    <property type="entry name" value="PDI_b'_ERp72_ERp57"/>
    <property type="match status" value="1"/>
</dbReference>
<feature type="domain" description="Thioredoxin" evidence="14">
    <location>
        <begin position="4"/>
        <end position="126"/>
    </location>
</feature>
<dbReference type="InterPro" id="IPR036249">
    <property type="entry name" value="Thioredoxin-like_sf"/>
</dbReference>
<dbReference type="EC" id="5.3.4.1" evidence="4 13"/>
<dbReference type="NCBIfam" id="TIGR01126">
    <property type="entry name" value="pdi_dom"/>
    <property type="match status" value="1"/>
</dbReference>
<dbReference type="PROSITE" id="PS00194">
    <property type="entry name" value="THIOREDOXIN_1"/>
    <property type="match status" value="2"/>
</dbReference>
<evidence type="ECO:0000256" key="5">
    <source>
        <dbReference type="ARBA" id="ARBA00022729"/>
    </source>
</evidence>
<feature type="domain" description="Thioredoxin" evidence="14">
    <location>
        <begin position="338"/>
        <end position="495"/>
    </location>
</feature>
<reference evidence="15 16" key="1">
    <citation type="submission" date="2019-07" db="EMBL/GenBank/DDBJ databases">
        <title>Draft genome assembly of a fouling barnacle, Amphibalanus amphitrite (Darwin, 1854): The first reference genome for Thecostraca.</title>
        <authorList>
            <person name="Kim W."/>
        </authorList>
    </citation>
    <scope>NUCLEOTIDE SEQUENCE [LARGE SCALE GENOMIC DNA]</scope>
    <source>
        <strain evidence="15">SNU_AA5</strain>
        <tissue evidence="15">Soma without cirri and trophi</tissue>
    </source>
</reference>
<protein>
    <recommendedName>
        <fullName evidence="4 13">Protein disulfide-isomerase</fullName>
        <ecNumber evidence="4 13">5.3.4.1</ecNumber>
    </recommendedName>
</protein>
<evidence type="ECO:0000313" key="15">
    <source>
        <dbReference type="EMBL" id="KAF0287933.1"/>
    </source>
</evidence>
<dbReference type="PANTHER" id="PTHR18929:SF132">
    <property type="entry name" value="PROTEIN DISULFIDE-ISOMERASE A3"/>
    <property type="match status" value="1"/>
</dbReference>
<name>A0A6A4V237_AMPAM</name>
<dbReference type="GO" id="GO:0005788">
    <property type="term" value="C:endoplasmic reticulum lumen"/>
    <property type="evidence" value="ECO:0007669"/>
    <property type="project" value="UniProtKB-SubCell"/>
</dbReference>
<dbReference type="PRINTS" id="PR00421">
    <property type="entry name" value="THIOREDOXIN"/>
</dbReference>
<comment type="subcellular location">
    <subcellularLocation>
        <location evidence="2">Endoplasmic reticulum lumen</location>
    </subcellularLocation>
</comment>
<dbReference type="InterPro" id="IPR005788">
    <property type="entry name" value="PDI_thioredoxin-like_dom"/>
</dbReference>
<dbReference type="Gene3D" id="3.40.30.10">
    <property type="entry name" value="Glutaredoxin"/>
    <property type="match status" value="5"/>
</dbReference>
<evidence type="ECO:0000256" key="1">
    <source>
        <dbReference type="ARBA" id="ARBA00001182"/>
    </source>
</evidence>
<evidence type="ECO:0000256" key="4">
    <source>
        <dbReference type="ARBA" id="ARBA00012723"/>
    </source>
</evidence>
<keyword evidence="6" id="KW-0677">Repeat</keyword>
<feature type="disulfide bond" description="Redox-active" evidence="11">
    <location>
        <begin position="388"/>
        <end position="391"/>
    </location>
</feature>
<comment type="similarity">
    <text evidence="3 12">Belongs to the protein disulfide isomerase family.</text>
</comment>
<evidence type="ECO:0000256" key="11">
    <source>
        <dbReference type="PIRSR" id="PIRSR605792-51"/>
    </source>
</evidence>
<evidence type="ECO:0000256" key="8">
    <source>
        <dbReference type="ARBA" id="ARBA00023157"/>
    </source>
</evidence>
<feature type="chain" id="PRO_5025704369" description="Protein disulfide-isomerase" evidence="13">
    <location>
        <begin position="17"/>
        <end position="686"/>
    </location>
</feature>
<dbReference type="InterPro" id="IPR005792">
    <property type="entry name" value="Prot_disulphide_isomerase"/>
</dbReference>
<accession>A0A6A4V237</accession>
<feature type="disulfide bond" description="Redox-active" evidence="11">
    <location>
        <begin position="46"/>
        <end position="49"/>
    </location>
</feature>
<dbReference type="EMBL" id="VIIS01002156">
    <property type="protein sequence ID" value="KAF0287933.1"/>
    <property type="molecule type" value="Genomic_DNA"/>
</dbReference>
<dbReference type="SUPFAM" id="SSF52833">
    <property type="entry name" value="Thioredoxin-like"/>
    <property type="match status" value="4"/>
</dbReference>
<evidence type="ECO:0000259" key="14">
    <source>
        <dbReference type="PROSITE" id="PS51352"/>
    </source>
</evidence>
<dbReference type="AlphaFoldDB" id="A0A6A4V237"/>
<keyword evidence="16" id="KW-1185">Reference proteome</keyword>
<feature type="signal peptide" evidence="13">
    <location>
        <begin position="1"/>
        <end position="16"/>
    </location>
</feature>
<dbReference type="Pfam" id="PF13848">
    <property type="entry name" value="Thioredoxin_6"/>
    <property type="match status" value="1"/>
</dbReference>
<dbReference type="CDD" id="cd02961">
    <property type="entry name" value="PDI_a_family"/>
    <property type="match status" value="1"/>
</dbReference>
<evidence type="ECO:0000256" key="6">
    <source>
        <dbReference type="ARBA" id="ARBA00022737"/>
    </source>
</evidence>
<keyword evidence="7" id="KW-0256">Endoplasmic reticulum</keyword>
<comment type="caution">
    <text evidence="15">The sequence shown here is derived from an EMBL/GenBank/DDBJ whole genome shotgun (WGS) entry which is preliminary data.</text>
</comment>
<evidence type="ECO:0000313" key="16">
    <source>
        <dbReference type="Proteomes" id="UP000440578"/>
    </source>
</evidence>
<dbReference type="GO" id="GO:0003756">
    <property type="term" value="F:protein disulfide isomerase activity"/>
    <property type="evidence" value="ECO:0007669"/>
    <property type="project" value="UniProtKB-EC"/>
</dbReference>
<comment type="catalytic activity">
    <reaction evidence="1 13">
        <text>Catalyzes the rearrangement of -S-S- bonds in proteins.</text>
        <dbReference type="EC" id="5.3.4.1"/>
    </reaction>
</comment>
<dbReference type="FunFam" id="3.40.30.10:FF:000077">
    <property type="entry name" value="Protein disulfide-isomerase"/>
    <property type="match status" value="1"/>
</dbReference>
<keyword evidence="10 11" id="KW-0676">Redox-active center</keyword>
<organism evidence="15 16">
    <name type="scientific">Amphibalanus amphitrite</name>
    <name type="common">Striped barnacle</name>
    <name type="synonym">Balanus amphitrite</name>
    <dbReference type="NCBI Taxonomy" id="1232801"/>
    <lineage>
        <taxon>Eukaryota</taxon>
        <taxon>Metazoa</taxon>
        <taxon>Ecdysozoa</taxon>
        <taxon>Arthropoda</taxon>
        <taxon>Crustacea</taxon>
        <taxon>Multicrustacea</taxon>
        <taxon>Cirripedia</taxon>
        <taxon>Thoracica</taxon>
        <taxon>Thoracicalcarea</taxon>
        <taxon>Balanomorpha</taxon>
        <taxon>Balanoidea</taxon>
        <taxon>Balanidae</taxon>
        <taxon>Amphibalaninae</taxon>
        <taxon>Amphibalanus</taxon>
    </lineage>
</organism>
<dbReference type="FunFam" id="3.40.30.10:FF:000303">
    <property type="entry name" value="Protein disulfide-isomerase"/>
    <property type="match status" value="1"/>
</dbReference>
<dbReference type="PROSITE" id="PS51352">
    <property type="entry name" value="THIOREDOXIN_2"/>
    <property type="match status" value="2"/>
</dbReference>
<dbReference type="FunFam" id="3.40.30.10:FF:000017">
    <property type="entry name" value="Protein disulfide-isomerase A4"/>
    <property type="match status" value="1"/>
</dbReference>
<evidence type="ECO:0000256" key="7">
    <source>
        <dbReference type="ARBA" id="ARBA00022824"/>
    </source>
</evidence>
<evidence type="ECO:0000256" key="9">
    <source>
        <dbReference type="ARBA" id="ARBA00023235"/>
    </source>
</evidence>
<evidence type="ECO:0000256" key="12">
    <source>
        <dbReference type="RuleBase" id="RU004208"/>
    </source>
</evidence>
<evidence type="ECO:0000256" key="2">
    <source>
        <dbReference type="ARBA" id="ARBA00004319"/>
    </source>
</evidence>
<gene>
    <name evidence="15" type="primary">PDIA3_0</name>
    <name evidence="15" type="ORF">FJT64_013656</name>
</gene>
<dbReference type="InterPro" id="IPR017937">
    <property type="entry name" value="Thioredoxin_CS"/>
</dbReference>
<dbReference type="PANTHER" id="PTHR18929">
    <property type="entry name" value="PROTEIN DISULFIDE ISOMERASE"/>
    <property type="match status" value="1"/>
</dbReference>
<keyword evidence="5 13" id="KW-0732">Signal</keyword>
<dbReference type="NCBIfam" id="TIGR01130">
    <property type="entry name" value="ER_PDI_fam"/>
    <property type="match status" value="1"/>
</dbReference>
<dbReference type="OrthoDB" id="427280at2759"/>
<dbReference type="Proteomes" id="UP000440578">
    <property type="component" value="Unassembled WGS sequence"/>
</dbReference>
<keyword evidence="8 11" id="KW-1015">Disulfide bond</keyword>
<dbReference type="GO" id="GO:0034976">
    <property type="term" value="P:response to endoplasmic reticulum stress"/>
    <property type="evidence" value="ECO:0007669"/>
    <property type="project" value="TreeGrafter"/>
</dbReference>
<evidence type="ECO:0000256" key="3">
    <source>
        <dbReference type="ARBA" id="ARBA00006347"/>
    </source>
</evidence>
<dbReference type="GO" id="GO:0006457">
    <property type="term" value="P:protein folding"/>
    <property type="evidence" value="ECO:0007669"/>
    <property type="project" value="TreeGrafter"/>
</dbReference>